<evidence type="ECO:0000256" key="1">
    <source>
        <dbReference type="ARBA" id="ARBA00010171"/>
    </source>
</evidence>
<dbReference type="PANTHER" id="PTHR45916">
    <property type="entry name" value="STRUCTURAL MAINTENANCE OF CHROMOSOMES PROTEIN 5"/>
    <property type="match status" value="1"/>
</dbReference>
<reference evidence="5" key="1">
    <citation type="submission" date="2018-07" db="EMBL/GenBank/DDBJ databases">
        <title>Annotation of Aphanomyces astaci genome assembly.</title>
        <authorList>
            <person name="Studholme D.J."/>
        </authorList>
    </citation>
    <scope>NUCLEOTIDE SEQUENCE [LARGE SCALE GENOMIC DNA]</scope>
    <source>
        <strain evidence="5">Pc</strain>
    </source>
</reference>
<dbReference type="Gene3D" id="3.40.50.300">
    <property type="entry name" value="P-loop containing nucleotide triphosphate hydrolases"/>
    <property type="match status" value="1"/>
</dbReference>
<comment type="caution">
    <text evidence="5">The sequence shown here is derived from an EMBL/GenBank/DDBJ whole genome shotgun (WGS) entry which is preliminary data.</text>
</comment>
<keyword evidence="3" id="KW-0175">Coiled coil</keyword>
<dbReference type="AlphaFoldDB" id="A0A425DJR6"/>
<dbReference type="EMBL" id="MZMZ02001331">
    <property type="protein sequence ID" value="RQM29486.1"/>
    <property type="molecule type" value="Genomic_DNA"/>
</dbReference>
<evidence type="ECO:0000256" key="3">
    <source>
        <dbReference type="ARBA" id="ARBA00023054"/>
    </source>
</evidence>
<evidence type="ECO:0000313" key="5">
    <source>
        <dbReference type="EMBL" id="RQM29486.1"/>
    </source>
</evidence>
<organism evidence="5 6">
    <name type="scientific">Aphanomyces astaci</name>
    <name type="common">Crayfish plague agent</name>
    <dbReference type="NCBI Taxonomy" id="112090"/>
    <lineage>
        <taxon>Eukaryota</taxon>
        <taxon>Sar</taxon>
        <taxon>Stramenopiles</taxon>
        <taxon>Oomycota</taxon>
        <taxon>Saprolegniomycetes</taxon>
        <taxon>Saprolegniales</taxon>
        <taxon>Verrucalvaceae</taxon>
        <taxon>Aphanomyces</taxon>
    </lineage>
</organism>
<dbReference type="InterPro" id="IPR038729">
    <property type="entry name" value="Rad50/SbcC_AAA"/>
</dbReference>
<name>A0A425DJR6_APHAT</name>
<evidence type="ECO:0000259" key="4">
    <source>
        <dbReference type="Pfam" id="PF13476"/>
    </source>
</evidence>
<dbReference type="SUPFAM" id="SSF52540">
    <property type="entry name" value="P-loop containing nucleoside triphosphate hydrolases"/>
    <property type="match status" value="1"/>
</dbReference>
<dbReference type="GO" id="GO:0016887">
    <property type="term" value="F:ATP hydrolysis activity"/>
    <property type="evidence" value="ECO:0007669"/>
    <property type="project" value="InterPro"/>
</dbReference>
<sequence>MFPVAPGRGKQDGAEWNEEYVHGFIYRIRLHNFITYADAELFPVPCLNLVIGPNGSGKASIACALCVRLGGSTKVGDVSRMTPAQHLKSTQAAIGNGEMADEQEGILERRR</sequence>
<dbReference type="GO" id="GO:0030915">
    <property type="term" value="C:Smc5-Smc6 complex"/>
    <property type="evidence" value="ECO:0007669"/>
    <property type="project" value="TreeGrafter"/>
</dbReference>
<protein>
    <recommendedName>
        <fullName evidence="2">Structural maintenance of chromosomes protein 5</fullName>
    </recommendedName>
</protein>
<evidence type="ECO:0000256" key="2">
    <source>
        <dbReference type="ARBA" id="ARBA00018687"/>
    </source>
</evidence>
<evidence type="ECO:0000313" key="6">
    <source>
        <dbReference type="Proteomes" id="UP000284702"/>
    </source>
</evidence>
<feature type="domain" description="Rad50/SbcC-type AAA" evidence="4">
    <location>
        <begin position="27"/>
        <end position="76"/>
    </location>
</feature>
<proteinExistence type="inferred from homology"/>
<dbReference type="GO" id="GO:0003697">
    <property type="term" value="F:single-stranded DNA binding"/>
    <property type="evidence" value="ECO:0007669"/>
    <property type="project" value="TreeGrafter"/>
</dbReference>
<dbReference type="VEuPathDB" id="FungiDB:H257_18570"/>
<dbReference type="PANTHER" id="PTHR45916:SF1">
    <property type="entry name" value="STRUCTURAL MAINTENANCE OF CHROMOSOMES PROTEIN 5"/>
    <property type="match status" value="1"/>
</dbReference>
<keyword evidence="6" id="KW-1185">Reference proteome</keyword>
<dbReference type="Pfam" id="PF13476">
    <property type="entry name" value="AAA_23"/>
    <property type="match status" value="1"/>
</dbReference>
<gene>
    <name evidence="5" type="ORF">B5M09_012717</name>
</gene>
<accession>A0A425DJR6</accession>
<dbReference type="InterPro" id="IPR027417">
    <property type="entry name" value="P-loop_NTPase"/>
</dbReference>
<dbReference type="Proteomes" id="UP000284702">
    <property type="component" value="Unassembled WGS sequence"/>
</dbReference>
<dbReference type="GO" id="GO:0000724">
    <property type="term" value="P:double-strand break repair via homologous recombination"/>
    <property type="evidence" value="ECO:0007669"/>
    <property type="project" value="TreeGrafter"/>
</dbReference>
<dbReference type="GO" id="GO:0005634">
    <property type="term" value="C:nucleus"/>
    <property type="evidence" value="ECO:0007669"/>
    <property type="project" value="TreeGrafter"/>
</dbReference>
<comment type="similarity">
    <text evidence="1">Belongs to the SMC family. SMC5 subfamily.</text>
</comment>